<dbReference type="AlphaFoldDB" id="A8H7R4"/>
<protein>
    <submittedName>
        <fullName evidence="2">Uncharacterized protein</fullName>
    </submittedName>
</protein>
<feature type="transmembrane region" description="Helical" evidence="1">
    <location>
        <begin position="20"/>
        <end position="39"/>
    </location>
</feature>
<dbReference type="KEGG" id="spl:Spea_3286"/>
<dbReference type="eggNOG" id="ENOG50334MN">
    <property type="taxonomic scope" value="Bacteria"/>
</dbReference>
<dbReference type="STRING" id="398579.Spea_3286"/>
<accession>A8H7R4</accession>
<organism evidence="2 3">
    <name type="scientific">Shewanella pealeana (strain ATCC 700345 / ANG-SQ1)</name>
    <dbReference type="NCBI Taxonomy" id="398579"/>
    <lineage>
        <taxon>Bacteria</taxon>
        <taxon>Pseudomonadati</taxon>
        <taxon>Pseudomonadota</taxon>
        <taxon>Gammaproteobacteria</taxon>
        <taxon>Alteromonadales</taxon>
        <taxon>Shewanellaceae</taxon>
        <taxon>Shewanella</taxon>
    </lineage>
</organism>
<feature type="transmembrane region" description="Helical" evidence="1">
    <location>
        <begin position="51"/>
        <end position="71"/>
    </location>
</feature>
<dbReference type="EMBL" id="CP000851">
    <property type="protein sequence ID" value="ABV88601.1"/>
    <property type="molecule type" value="Genomic_DNA"/>
</dbReference>
<dbReference type="RefSeq" id="WP_012156500.1">
    <property type="nucleotide sequence ID" value="NC_009901.1"/>
</dbReference>
<dbReference type="Proteomes" id="UP000002608">
    <property type="component" value="Chromosome"/>
</dbReference>
<sequence length="139" mass="16160">MDNNSNKQYLFDNPKNIKRVLYLLYACCTLLVVLDFVINRHVYHSWENLPAFYPIYGFVGCVVLVVIARWMRTFLMRPEDYYDNFYDNHPDGNRNKVHGGIHSNIHYQNTSENAADENTQKGVPLLAKNNTRGGHHVDA</sequence>
<gene>
    <name evidence="2" type="ordered locus">Spea_3286</name>
</gene>
<evidence type="ECO:0000313" key="3">
    <source>
        <dbReference type="Proteomes" id="UP000002608"/>
    </source>
</evidence>
<reference evidence="2 3" key="1">
    <citation type="submission" date="2007-10" db="EMBL/GenBank/DDBJ databases">
        <title>Complete sequence of Shewanella pealeana ATCC 700345.</title>
        <authorList>
            <consortium name="US DOE Joint Genome Institute"/>
            <person name="Copeland A."/>
            <person name="Lucas S."/>
            <person name="Lapidus A."/>
            <person name="Barry K."/>
            <person name="Glavina del Rio T."/>
            <person name="Dalin E."/>
            <person name="Tice H."/>
            <person name="Pitluck S."/>
            <person name="Chertkov O."/>
            <person name="Brettin T."/>
            <person name="Bruce D."/>
            <person name="Detter J.C."/>
            <person name="Han C."/>
            <person name="Schmutz J."/>
            <person name="Larimer F."/>
            <person name="Land M."/>
            <person name="Hauser L."/>
            <person name="Kyrpides N."/>
            <person name="Kim E."/>
            <person name="Zhao J.-S.Z."/>
            <person name="Manno D."/>
            <person name="Hawari J."/>
            <person name="Richardson P."/>
        </authorList>
    </citation>
    <scope>NUCLEOTIDE SEQUENCE [LARGE SCALE GENOMIC DNA]</scope>
    <source>
        <strain evidence="3">ATCC 700345 / ANG-SQ1</strain>
    </source>
</reference>
<evidence type="ECO:0000256" key="1">
    <source>
        <dbReference type="SAM" id="Phobius"/>
    </source>
</evidence>
<keyword evidence="1" id="KW-0472">Membrane</keyword>
<keyword evidence="3" id="KW-1185">Reference proteome</keyword>
<name>A8H7R4_SHEPA</name>
<dbReference type="HOGENOM" id="CLU_160720_0_0_6"/>
<keyword evidence="1" id="KW-0812">Transmembrane</keyword>
<dbReference type="OrthoDB" id="282116at2"/>
<proteinExistence type="predicted"/>
<evidence type="ECO:0000313" key="2">
    <source>
        <dbReference type="EMBL" id="ABV88601.1"/>
    </source>
</evidence>
<keyword evidence="1" id="KW-1133">Transmembrane helix</keyword>